<evidence type="ECO:0000256" key="3">
    <source>
        <dbReference type="ARBA" id="ARBA00022519"/>
    </source>
</evidence>
<feature type="domain" description="HAMP" evidence="13">
    <location>
        <begin position="231"/>
        <end position="285"/>
    </location>
</feature>
<evidence type="ECO:0000259" key="12">
    <source>
        <dbReference type="PROSITE" id="PS50192"/>
    </source>
</evidence>
<dbReference type="GO" id="GO:0007165">
    <property type="term" value="P:signal transduction"/>
    <property type="evidence" value="ECO:0007669"/>
    <property type="project" value="UniProtKB-KW"/>
</dbReference>
<keyword evidence="5 10" id="KW-1133">Transmembrane helix</keyword>
<dbReference type="PROSITE" id="PS50111">
    <property type="entry name" value="CHEMOTAXIS_TRANSDUC_2"/>
    <property type="match status" value="1"/>
</dbReference>
<dbReference type="InterPro" id="IPR000727">
    <property type="entry name" value="T_SNARE_dom"/>
</dbReference>
<dbReference type="Pfam" id="PF00015">
    <property type="entry name" value="MCPsignal"/>
    <property type="match status" value="1"/>
</dbReference>
<dbReference type="InterPro" id="IPR003660">
    <property type="entry name" value="HAMP_dom"/>
</dbReference>
<dbReference type="Pfam" id="PF00672">
    <property type="entry name" value="HAMP"/>
    <property type="match status" value="1"/>
</dbReference>
<sequence length="562" mass="61396">MLYLERLKIRSRLIIAILIPVILTAAVIAWVTTDKLKLSGEAEVERLRDSLLEAHKTGLKNLVESARSVIRAEYDEGEAHISREEAQNRVRDKLRAVEFGDNNYMYAYRDDSYMLIYRPKPELEGPSKNSTPATKQLLANLFKAGQADGFFQYTWKNPASGQEEPKLSYSITLDRWNWVIGAGIYITDIERSVAAARAEINAEIARTLTTILMIAAIVVAVAVGFGLFVGRTVTAPLRRVTDTMRAIAEGEGDLTQRLPAQGTDELSELGRQFNGFVGKIQTTIREVGSTTDQVASAAEELSLVARETRASVQSQGTETDQIASAINEMAATIQQIAGNASEVERSASEADQLATDGGKTISNAQHSVNRLAEEIRVSAANIDALAKKTDEIQQVLDVIHAVTDQTNLLALNAAIEAARAGEHGRGFSVVADEVRQLARRSAESADQIRDMIEGYVVDSHGALERMKQSQHHSADTVQCIDQATTALRTIGGSVERIHDQVTQIATGAEQQSQVAEEINKNVVRIVEAAQRSEQGVSQTNEASHELAQLGEKLRVLVAQFKV</sequence>
<dbReference type="RefSeq" id="WP_136548758.1">
    <property type="nucleotide sequence ID" value="NZ_CP031093.1"/>
</dbReference>
<dbReference type="KEGG" id="hmi:soil367_08920"/>
<feature type="domain" description="T-SNARE coiled-coil homology" evidence="12">
    <location>
        <begin position="281"/>
        <end position="343"/>
    </location>
</feature>
<dbReference type="InterPro" id="IPR033480">
    <property type="entry name" value="sCache_2"/>
</dbReference>
<dbReference type="CDD" id="cd18774">
    <property type="entry name" value="PDC2_HK_sensor"/>
    <property type="match status" value="1"/>
</dbReference>
<evidence type="ECO:0000313" key="15">
    <source>
        <dbReference type="Proteomes" id="UP000298049"/>
    </source>
</evidence>
<dbReference type="CDD" id="cd11386">
    <property type="entry name" value="MCP_signal"/>
    <property type="match status" value="1"/>
</dbReference>
<dbReference type="PROSITE" id="PS50885">
    <property type="entry name" value="HAMP"/>
    <property type="match status" value="1"/>
</dbReference>
<dbReference type="PANTHER" id="PTHR32089:SF119">
    <property type="entry name" value="METHYL-ACCEPTING CHEMOTAXIS PROTEIN CTPL"/>
    <property type="match status" value="1"/>
</dbReference>
<dbReference type="FunFam" id="1.10.287.950:FF:000001">
    <property type="entry name" value="Methyl-accepting chemotaxis sensory transducer"/>
    <property type="match status" value="1"/>
</dbReference>
<keyword evidence="4 10" id="KW-0812">Transmembrane</keyword>
<protein>
    <submittedName>
        <fullName evidence="14">Methyl-accepting chemotaxis protein</fullName>
    </submittedName>
</protein>
<evidence type="ECO:0000256" key="8">
    <source>
        <dbReference type="ARBA" id="ARBA00029447"/>
    </source>
</evidence>
<evidence type="ECO:0000256" key="6">
    <source>
        <dbReference type="ARBA" id="ARBA00023136"/>
    </source>
</evidence>
<dbReference type="GO" id="GO:0005886">
    <property type="term" value="C:plasma membrane"/>
    <property type="evidence" value="ECO:0007669"/>
    <property type="project" value="UniProtKB-SubCell"/>
</dbReference>
<dbReference type="PANTHER" id="PTHR32089">
    <property type="entry name" value="METHYL-ACCEPTING CHEMOTAXIS PROTEIN MCPB"/>
    <property type="match status" value="1"/>
</dbReference>
<keyword evidence="15" id="KW-1185">Reference proteome</keyword>
<dbReference type="CDD" id="cd06225">
    <property type="entry name" value="HAMP"/>
    <property type="match status" value="1"/>
</dbReference>
<accession>A0A4P7XGE2</accession>
<evidence type="ECO:0000256" key="5">
    <source>
        <dbReference type="ARBA" id="ARBA00022989"/>
    </source>
</evidence>
<dbReference type="Proteomes" id="UP000298049">
    <property type="component" value="Chromosome"/>
</dbReference>
<evidence type="ECO:0000256" key="4">
    <source>
        <dbReference type="ARBA" id="ARBA00022692"/>
    </source>
</evidence>
<dbReference type="SMART" id="SM00304">
    <property type="entry name" value="HAMP"/>
    <property type="match status" value="2"/>
</dbReference>
<keyword evidence="3" id="KW-0997">Cell inner membrane</keyword>
<dbReference type="SMART" id="SM01049">
    <property type="entry name" value="Cache_2"/>
    <property type="match status" value="1"/>
</dbReference>
<feature type="domain" description="Methyl-accepting transducer" evidence="11">
    <location>
        <begin position="290"/>
        <end position="526"/>
    </location>
</feature>
<dbReference type="GO" id="GO:0006935">
    <property type="term" value="P:chemotaxis"/>
    <property type="evidence" value="ECO:0007669"/>
    <property type="project" value="UniProtKB-ARBA"/>
</dbReference>
<name>A0A4P7XGE2_9ALTE</name>
<dbReference type="SUPFAM" id="SSF58104">
    <property type="entry name" value="Methyl-accepting chemotaxis protein (MCP) signaling domain"/>
    <property type="match status" value="1"/>
</dbReference>
<evidence type="ECO:0000256" key="7">
    <source>
        <dbReference type="ARBA" id="ARBA00023224"/>
    </source>
</evidence>
<evidence type="ECO:0000313" key="14">
    <source>
        <dbReference type="EMBL" id="QCF26036.1"/>
    </source>
</evidence>
<dbReference type="PROSITE" id="PS50192">
    <property type="entry name" value="T_SNARE"/>
    <property type="match status" value="1"/>
</dbReference>
<dbReference type="Gene3D" id="3.30.450.20">
    <property type="entry name" value="PAS domain"/>
    <property type="match status" value="1"/>
</dbReference>
<evidence type="ECO:0000259" key="13">
    <source>
        <dbReference type="PROSITE" id="PS50885"/>
    </source>
</evidence>
<dbReference type="InterPro" id="IPR004089">
    <property type="entry name" value="MCPsignal_dom"/>
</dbReference>
<comment type="similarity">
    <text evidence="8">Belongs to the methyl-accepting chemotaxis (MCP) protein family.</text>
</comment>
<organism evidence="14 15">
    <name type="scientific">Hydrocarboniclastica marina</name>
    <dbReference type="NCBI Taxonomy" id="2259620"/>
    <lineage>
        <taxon>Bacteria</taxon>
        <taxon>Pseudomonadati</taxon>
        <taxon>Pseudomonadota</taxon>
        <taxon>Gammaproteobacteria</taxon>
        <taxon>Alteromonadales</taxon>
        <taxon>Alteromonadaceae</taxon>
        <taxon>Hydrocarboniclastica</taxon>
    </lineage>
</organism>
<dbReference type="OrthoDB" id="2489132at2"/>
<proteinExistence type="inferred from homology"/>
<dbReference type="Pfam" id="PF17200">
    <property type="entry name" value="sCache_2"/>
    <property type="match status" value="1"/>
</dbReference>
<feature type="transmembrane region" description="Helical" evidence="10">
    <location>
        <begin position="12"/>
        <end position="31"/>
    </location>
</feature>
<feature type="transmembrane region" description="Helical" evidence="10">
    <location>
        <begin position="208"/>
        <end position="229"/>
    </location>
</feature>
<reference evidence="14 15" key="1">
    <citation type="submission" date="2018-07" db="EMBL/GenBank/DDBJ databases">
        <title>Marsedoiliclastica nanhaica gen. nov. sp. nov., a novel marine hydrocarbonoclastic bacterium isolated from an in-situ enriched hydrocarbon-degrading consortium in deep-sea sediment.</title>
        <authorList>
            <person name="Dong C."/>
            <person name="Ma T."/>
            <person name="Liu R."/>
            <person name="Shao Z."/>
        </authorList>
    </citation>
    <scope>NUCLEOTIDE SEQUENCE [LARGE SCALE GENOMIC DNA]</scope>
    <source>
        <strain evidence="15">soil36-7</strain>
    </source>
</reference>
<evidence type="ECO:0000256" key="1">
    <source>
        <dbReference type="ARBA" id="ARBA00004429"/>
    </source>
</evidence>
<evidence type="ECO:0000256" key="9">
    <source>
        <dbReference type="PROSITE-ProRule" id="PRU00284"/>
    </source>
</evidence>
<keyword evidence="2" id="KW-1003">Cell membrane</keyword>
<dbReference type="AlphaFoldDB" id="A0A4P7XGE2"/>
<dbReference type="SMART" id="SM00283">
    <property type="entry name" value="MA"/>
    <property type="match status" value="1"/>
</dbReference>
<dbReference type="EMBL" id="CP031093">
    <property type="protein sequence ID" value="QCF26036.1"/>
    <property type="molecule type" value="Genomic_DNA"/>
</dbReference>
<dbReference type="Gene3D" id="1.10.287.950">
    <property type="entry name" value="Methyl-accepting chemotaxis protein"/>
    <property type="match status" value="1"/>
</dbReference>
<keyword evidence="7 9" id="KW-0807">Transducer</keyword>
<gene>
    <name evidence="14" type="ORF">soil367_08920</name>
</gene>
<keyword evidence="6 10" id="KW-0472">Membrane</keyword>
<evidence type="ECO:0000256" key="10">
    <source>
        <dbReference type="SAM" id="Phobius"/>
    </source>
</evidence>
<comment type="subcellular location">
    <subcellularLocation>
        <location evidence="1">Cell inner membrane</location>
        <topology evidence="1">Multi-pass membrane protein</topology>
    </subcellularLocation>
</comment>
<evidence type="ECO:0000256" key="2">
    <source>
        <dbReference type="ARBA" id="ARBA00022475"/>
    </source>
</evidence>
<evidence type="ECO:0000259" key="11">
    <source>
        <dbReference type="PROSITE" id="PS50111"/>
    </source>
</evidence>